<dbReference type="Pfam" id="PF12861">
    <property type="entry name" value="zf-ANAPC11"/>
    <property type="match status" value="1"/>
</dbReference>
<dbReference type="Gene3D" id="3.30.40.10">
    <property type="entry name" value="Zinc/RING finger domain, C3HC4 (zinc finger)"/>
    <property type="match status" value="1"/>
</dbReference>
<dbReference type="GO" id="GO:0031145">
    <property type="term" value="P:anaphase-promoting complex-dependent catabolic process"/>
    <property type="evidence" value="ECO:0007669"/>
    <property type="project" value="InterPro"/>
</dbReference>
<dbReference type="GO" id="GO:0005680">
    <property type="term" value="C:anaphase-promoting complex"/>
    <property type="evidence" value="ECO:0007669"/>
    <property type="project" value="InterPro"/>
</dbReference>
<dbReference type="InterPro" id="IPR013083">
    <property type="entry name" value="Znf_RING/FYVE/PHD"/>
</dbReference>
<keyword evidence="3" id="KW-1185">Reference proteome</keyword>
<dbReference type="SUPFAM" id="SSF57850">
    <property type="entry name" value="RING/U-box"/>
    <property type="match status" value="1"/>
</dbReference>
<sequence length="74" mass="8542">MSVAYVESSLMALVPHANILEMNARYHCLLTWIQQDSAKGLCPMCRQSGFYMNSDPRDTVTDKVVLEFEWKQNE</sequence>
<feature type="domain" description="Anaphase-promoting complex subunit 11 RING-H2 finger" evidence="1">
    <location>
        <begin position="25"/>
        <end position="48"/>
    </location>
</feature>
<dbReference type="AlphaFoldDB" id="A0A059JDG6"/>
<proteinExistence type="predicted"/>
<dbReference type="OrthoDB" id="1681166at2759"/>
<organism evidence="2 3">
    <name type="scientific">Trichophyton interdigitale (strain MR816)</name>
    <dbReference type="NCBI Taxonomy" id="1215338"/>
    <lineage>
        <taxon>Eukaryota</taxon>
        <taxon>Fungi</taxon>
        <taxon>Dikarya</taxon>
        <taxon>Ascomycota</taxon>
        <taxon>Pezizomycotina</taxon>
        <taxon>Eurotiomycetes</taxon>
        <taxon>Eurotiomycetidae</taxon>
        <taxon>Onygenales</taxon>
        <taxon>Arthrodermataceae</taxon>
        <taxon>Trichophyton</taxon>
    </lineage>
</organism>
<dbReference type="GO" id="GO:0008270">
    <property type="term" value="F:zinc ion binding"/>
    <property type="evidence" value="ECO:0007669"/>
    <property type="project" value="InterPro"/>
</dbReference>
<dbReference type="GO" id="GO:0097602">
    <property type="term" value="F:cullin family protein binding"/>
    <property type="evidence" value="ECO:0007669"/>
    <property type="project" value="InterPro"/>
</dbReference>
<protein>
    <recommendedName>
        <fullName evidence="1">Anaphase-promoting complex subunit 11 RING-H2 finger domain-containing protein</fullName>
    </recommendedName>
</protein>
<evidence type="ECO:0000313" key="2">
    <source>
        <dbReference type="EMBL" id="KDB25834.1"/>
    </source>
</evidence>
<dbReference type="InterPro" id="IPR024991">
    <property type="entry name" value="RING-H2_APC11"/>
</dbReference>
<evidence type="ECO:0000313" key="3">
    <source>
        <dbReference type="Proteomes" id="UP000024533"/>
    </source>
</evidence>
<dbReference type="GO" id="GO:0061630">
    <property type="term" value="F:ubiquitin protein ligase activity"/>
    <property type="evidence" value="ECO:0007669"/>
    <property type="project" value="InterPro"/>
</dbReference>
<evidence type="ECO:0000259" key="1">
    <source>
        <dbReference type="Pfam" id="PF12861"/>
    </source>
</evidence>
<gene>
    <name evidence="2" type="ORF">H109_02344</name>
</gene>
<dbReference type="Proteomes" id="UP000024533">
    <property type="component" value="Unassembled WGS sequence"/>
</dbReference>
<dbReference type="EMBL" id="AOKY01000174">
    <property type="protein sequence ID" value="KDB25834.1"/>
    <property type="molecule type" value="Genomic_DNA"/>
</dbReference>
<name>A0A059JDG6_TRIIM</name>
<comment type="caution">
    <text evidence="2">The sequence shown here is derived from an EMBL/GenBank/DDBJ whole genome shotgun (WGS) entry which is preliminary data.</text>
</comment>
<accession>A0A059JDG6</accession>
<dbReference type="HOGENOM" id="CLU_2689567_0_0_1"/>
<reference evidence="2 3" key="1">
    <citation type="submission" date="2014-02" db="EMBL/GenBank/DDBJ databases">
        <title>The Genome Sequence of Trichophyton interdigitale MR816.</title>
        <authorList>
            <consortium name="The Broad Institute Genomics Platform"/>
            <person name="Cuomo C.A."/>
            <person name="White T.C."/>
            <person name="Graser Y."/>
            <person name="Martinez-Rossi N."/>
            <person name="Heitman J."/>
            <person name="Young S.K."/>
            <person name="Zeng Q."/>
            <person name="Gargeya S."/>
            <person name="Abouelleil A."/>
            <person name="Alvarado L."/>
            <person name="Chapman S.B."/>
            <person name="Gainer-Dewar J."/>
            <person name="Goldberg J."/>
            <person name="Griggs A."/>
            <person name="Gujja S."/>
            <person name="Hansen M."/>
            <person name="Howarth C."/>
            <person name="Imamovic A."/>
            <person name="Larimer J."/>
            <person name="Martinez D."/>
            <person name="Murphy C."/>
            <person name="Pearson M.D."/>
            <person name="Persinoti G."/>
            <person name="Poon T."/>
            <person name="Priest M."/>
            <person name="Roberts A.D."/>
            <person name="Saif S."/>
            <person name="Shea T.D."/>
            <person name="Sykes S.N."/>
            <person name="Wortman J."/>
            <person name="Nusbaum C."/>
            <person name="Birren B."/>
        </authorList>
    </citation>
    <scope>NUCLEOTIDE SEQUENCE [LARGE SCALE GENOMIC DNA]</scope>
    <source>
        <strain evidence="2 3">MR816</strain>
    </source>
</reference>